<comment type="caution">
    <text evidence="1">The sequence shown here is derived from an EMBL/GenBank/DDBJ whole genome shotgun (WGS) entry which is preliminary data.</text>
</comment>
<reference evidence="1" key="1">
    <citation type="submission" date="2022-04" db="EMBL/GenBank/DDBJ databases">
        <title>Genome of the entomopathogenic fungus Entomophthora muscae.</title>
        <authorList>
            <person name="Elya C."/>
            <person name="Lovett B.R."/>
            <person name="Lee E."/>
            <person name="Macias A.M."/>
            <person name="Hajek A.E."/>
            <person name="De Bivort B.L."/>
            <person name="Kasson M.T."/>
            <person name="De Fine Licht H.H."/>
            <person name="Stajich J.E."/>
        </authorList>
    </citation>
    <scope>NUCLEOTIDE SEQUENCE</scope>
    <source>
        <strain evidence="1">Berkeley</strain>
    </source>
</reference>
<evidence type="ECO:0000313" key="1">
    <source>
        <dbReference type="EMBL" id="KAJ9080811.1"/>
    </source>
</evidence>
<accession>A0ACC2U237</accession>
<evidence type="ECO:0000313" key="2">
    <source>
        <dbReference type="Proteomes" id="UP001165960"/>
    </source>
</evidence>
<gene>
    <name evidence="1" type="ORF">DSO57_1020936</name>
</gene>
<keyword evidence="2" id="KW-1185">Reference proteome</keyword>
<name>A0ACC2U237_9FUNG</name>
<dbReference type="Proteomes" id="UP001165960">
    <property type="component" value="Unassembled WGS sequence"/>
</dbReference>
<organism evidence="1 2">
    <name type="scientific">Entomophthora muscae</name>
    <dbReference type="NCBI Taxonomy" id="34485"/>
    <lineage>
        <taxon>Eukaryota</taxon>
        <taxon>Fungi</taxon>
        <taxon>Fungi incertae sedis</taxon>
        <taxon>Zoopagomycota</taxon>
        <taxon>Entomophthoromycotina</taxon>
        <taxon>Entomophthoromycetes</taxon>
        <taxon>Entomophthorales</taxon>
        <taxon>Entomophthoraceae</taxon>
        <taxon>Entomophthora</taxon>
    </lineage>
</organism>
<protein>
    <submittedName>
        <fullName evidence="1">Uncharacterized protein</fullName>
    </submittedName>
</protein>
<sequence length="69" mass="7149">MAESTHSPGSVHIDDDVVSVNYGSDQEGFQNEDVYSLSGSIEVDQEGLNSDQGAAGSEITGDGNFQPSA</sequence>
<dbReference type="EMBL" id="QTSX02001520">
    <property type="protein sequence ID" value="KAJ9080811.1"/>
    <property type="molecule type" value="Genomic_DNA"/>
</dbReference>
<proteinExistence type="predicted"/>